<gene>
    <name evidence="2" type="ORF">AVDCRST_MAG18-5193</name>
</gene>
<dbReference type="AlphaFoldDB" id="A0A6J4VVR5"/>
<feature type="compositionally biased region" description="Low complexity" evidence="1">
    <location>
        <begin position="10"/>
        <end position="28"/>
    </location>
</feature>
<feature type="non-terminal residue" evidence="2">
    <location>
        <position position="176"/>
    </location>
</feature>
<evidence type="ECO:0000256" key="1">
    <source>
        <dbReference type="SAM" id="MobiDB-lite"/>
    </source>
</evidence>
<protein>
    <submittedName>
        <fullName evidence="2">Uncharacterized protein</fullName>
    </submittedName>
</protein>
<feature type="non-terminal residue" evidence="2">
    <location>
        <position position="1"/>
    </location>
</feature>
<dbReference type="EMBL" id="CADCWN010000418">
    <property type="protein sequence ID" value="CAA9590797.1"/>
    <property type="molecule type" value="Genomic_DNA"/>
</dbReference>
<proteinExistence type="predicted"/>
<feature type="region of interest" description="Disordered" evidence="1">
    <location>
        <begin position="1"/>
        <end position="46"/>
    </location>
</feature>
<name>A0A6J4VVR5_9BACT</name>
<feature type="region of interest" description="Disordered" evidence="1">
    <location>
        <begin position="75"/>
        <end position="176"/>
    </location>
</feature>
<organism evidence="2">
    <name type="scientific">uncultured Thermomicrobiales bacterium</name>
    <dbReference type="NCBI Taxonomy" id="1645740"/>
    <lineage>
        <taxon>Bacteria</taxon>
        <taxon>Pseudomonadati</taxon>
        <taxon>Thermomicrobiota</taxon>
        <taxon>Thermomicrobia</taxon>
        <taxon>Thermomicrobiales</taxon>
        <taxon>environmental samples</taxon>
    </lineage>
</organism>
<reference evidence="2" key="1">
    <citation type="submission" date="2020-02" db="EMBL/GenBank/DDBJ databases">
        <authorList>
            <person name="Meier V. D."/>
        </authorList>
    </citation>
    <scope>NUCLEOTIDE SEQUENCE</scope>
    <source>
        <strain evidence="2">AVDCRST_MAG18</strain>
    </source>
</reference>
<sequence length="176" mass="19095">CNNHHHNRRASAMTSSSSRRTGSPSTRSRSPDWLASPWPRGGCRSANSASMLTVRSNKSLISWLGNWLSRWATPRPARRSNSLVGRATRSAPRRSSPSPIATPALISRASSSSAPRPTPPMTPTPPPSRAIAPSPRPNSPPPPPASETSAPQSTRSSTRWRPELRRYRSASVIGHR</sequence>
<feature type="compositionally biased region" description="Low complexity" evidence="1">
    <location>
        <begin position="86"/>
        <end position="115"/>
    </location>
</feature>
<evidence type="ECO:0000313" key="2">
    <source>
        <dbReference type="EMBL" id="CAA9590797.1"/>
    </source>
</evidence>
<accession>A0A6J4VVR5</accession>
<feature type="compositionally biased region" description="Pro residues" evidence="1">
    <location>
        <begin position="116"/>
        <end position="145"/>
    </location>
</feature>